<dbReference type="Proteomes" id="UP000515317">
    <property type="component" value="Chromosome"/>
</dbReference>
<accession>A0A6S6QVR4</accession>
<organism evidence="2 3">
    <name type="scientific">Terrihabitans soli</name>
    <dbReference type="NCBI Taxonomy" id="708113"/>
    <lineage>
        <taxon>Bacteria</taxon>
        <taxon>Pseudomonadati</taxon>
        <taxon>Pseudomonadota</taxon>
        <taxon>Alphaproteobacteria</taxon>
        <taxon>Hyphomicrobiales</taxon>
        <taxon>Terrihabitans</taxon>
    </lineage>
</organism>
<name>A0A6S6QVR4_9HYPH</name>
<reference evidence="2 3" key="1">
    <citation type="submission" date="2020-08" db="EMBL/GenBank/DDBJ databases">
        <title>Genome sequence of Rhizobiales bacterium strain IZ6.</title>
        <authorList>
            <person name="Nakai R."/>
            <person name="Naganuma T."/>
        </authorList>
    </citation>
    <scope>NUCLEOTIDE SEQUENCE [LARGE SCALE GENOMIC DNA]</scope>
    <source>
        <strain evidence="2 3">IZ6</strain>
    </source>
</reference>
<protein>
    <submittedName>
        <fullName evidence="2">Uncharacterized protein</fullName>
    </submittedName>
</protein>
<feature type="chain" id="PRO_5027833450" evidence="1">
    <location>
        <begin position="20"/>
        <end position="196"/>
    </location>
</feature>
<dbReference type="KEGG" id="tso:IZ6_20870"/>
<keyword evidence="1" id="KW-0732">Signal</keyword>
<proteinExistence type="predicted"/>
<dbReference type="AlphaFoldDB" id="A0A6S6QVR4"/>
<evidence type="ECO:0000313" key="2">
    <source>
        <dbReference type="EMBL" id="BCJ91352.1"/>
    </source>
</evidence>
<dbReference type="EMBL" id="AP023361">
    <property type="protein sequence ID" value="BCJ91352.1"/>
    <property type="molecule type" value="Genomic_DNA"/>
</dbReference>
<dbReference type="RefSeq" id="WP_222875003.1">
    <property type="nucleotide sequence ID" value="NZ_AP023361.1"/>
</dbReference>
<feature type="signal peptide" evidence="1">
    <location>
        <begin position="1"/>
        <end position="19"/>
    </location>
</feature>
<keyword evidence="3" id="KW-1185">Reference proteome</keyword>
<evidence type="ECO:0000313" key="3">
    <source>
        <dbReference type="Proteomes" id="UP000515317"/>
    </source>
</evidence>
<evidence type="ECO:0000256" key="1">
    <source>
        <dbReference type="SAM" id="SignalP"/>
    </source>
</evidence>
<sequence>MRPSVLVALLVMAASPAAAQQALDTGMEHKPRVTAYARDFIKGFADDPMLHAVVRESTKSHRKLDWGEARALDRRWKNELADKTPDGLVDTVSHNALSKWLKQQQDGAPGGAVTEILIIDGLGWNIGQTLVTSDFFQGDELQWQDILPNAPNAVAVSELEDNGHGQKSLALVSLPITDGDTNIGVITLGVDVSKIP</sequence>
<gene>
    <name evidence="2" type="ORF">IZ6_20870</name>
</gene>